<accession>A0A369KIU6</accession>
<sequence length="874" mass="100536">MEYLYRDCWGLPVRHQIQKVDDSLSWTHISKREIIIPLEAWEFKDKHPDQYPKEMGPTGAYLSLDSATDAVWFRKESPWGPFTPFHLGSEDAIDFSDFSAGEERRAICALEEATGYAMTQEWKERWTLDMDKIDRCCTALRDAALYPSKAPIPLVCPRMEFDKIHENLHMAEATVANIKCYALDGLAFLWYWTSTRRGWKNGVDKGVVEAVEHWITCLPAKRGVLVDLERDWPLIDIANWVANDIPIVFTWTPAIEANPHFERLSPRFLDTVWKVWDAAMDRVDYRSIPLTAIPDYQTLFPNVHNYDAFLQNPWQGYVTESNRGYKDYGEYDLHICDFEGWRKRLIVDTDSHHAYLRSFHSKVISTGGKRSIICWHFRPFSEEDKPSAMEVDTLSEDIHEIRQQFLHSHGPLAGMLYDKETGERRKDPSDRAETWPYMKGPYTASSTSRSSSSSSYRTPRTCSGPDRSSSERSAQRSGEDSGKRPALASRLSDNPRLSRTPSLSTRISNRTSSRSNAGLSTDRQGDRSSHINVAGQSWDPDMAGFWEDEARRERAADAFCAELADVYDHFFDEGSGYRVPTLHSWNTEFLGAAFLSLPDKETLVRAKLHHIVKGPFRTSADLLTWLVEQGLEFRLALTERELPQWTPHPISEADRMAGKYYSTPQSDLILTWDRGEAGFMEDYERIVSNLLLRPHARATVFAGGPLHWIAQRYRGEELIKEAMQGPSIQVTVHREGNLNISSGRMLRADSLSITERNALYGLLSSDRPEKDKTLWPTESILREYLDGYSGQWTAECEGLYRSIWGKIRTGGCTLRTRLQWKAYMRTSNRLGIQNTPLSYLDWDEMWWKILRSYLEIWDGSCLSDINFAEPFLSH</sequence>
<dbReference type="OrthoDB" id="2963589at2759"/>
<feature type="compositionally biased region" description="Polar residues" evidence="1">
    <location>
        <begin position="491"/>
        <end position="501"/>
    </location>
</feature>
<feature type="compositionally biased region" description="Low complexity" evidence="1">
    <location>
        <begin position="445"/>
        <end position="463"/>
    </location>
</feature>
<evidence type="ECO:0000313" key="3">
    <source>
        <dbReference type="Proteomes" id="UP000076154"/>
    </source>
</evidence>
<evidence type="ECO:0000313" key="2">
    <source>
        <dbReference type="EMBL" id="RDB30866.1"/>
    </source>
</evidence>
<dbReference type="Proteomes" id="UP000076154">
    <property type="component" value="Unassembled WGS sequence"/>
</dbReference>
<feature type="compositionally biased region" description="Basic and acidic residues" evidence="1">
    <location>
        <begin position="468"/>
        <end position="483"/>
    </location>
</feature>
<protein>
    <submittedName>
        <fullName evidence="2">Uncharacterized protein</fullName>
    </submittedName>
</protein>
<gene>
    <name evidence="2" type="ORF">Hypma_005897</name>
</gene>
<dbReference type="EMBL" id="LUEZ02000004">
    <property type="protein sequence ID" value="RDB30866.1"/>
    <property type="molecule type" value="Genomic_DNA"/>
</dbReference>
<organism evidence="2 3">
    <name type="scientific">Hypsizygus marmoreus</name>
    <name type="common">White beech mushroom</name>
    <name type="synonym">Agaricus marmoreus</name>
    <dbReference type="NCBI Taxonomy" id="39966"/>
    <lineage>
        <taxon>Eukaryota</taxon>
        <taxon>Fungi</taxon>
        <taxon>Dikarya</taxon>
        <taxon>Basidiomycota</taxon>
        <taxon>Agaricomycotina</taxon>
        <taxon>Agaricomycetes</taxon>
        <taxon>Agaricomycetidae</taxon>
        <taxon>Agaricales</taxon>
        <taxon>Tricholomatineae</taxon>
        <taxon>Lyophyllaceae</taxon>
        <taxon>Hypsizygus</taxon>
    </lineage>
</organism>
<comment type="caution">
    <text evidence="2">The sequence shown here is derived from an EMBL/GenBank/DDBJ whole genome shotgun (WGS) entry which is preliminary data.</text>
</comment>
<reference evidence="2" key="1">
    <citation type="submission" date="2018-04" db="EMBL/GenBank/DDBJ databases">
        <title>Whole genome sequencing of Hypsizygus marmoreus.</title>
        <authorList>
            <person name="Choi I.-G."/>
            <person name="Min B."/>
            <person name="Kim J.-G."/>
            <person name="Kim S."/>
            <person name="Oh Y.-L."/>
            <person name="Kong W.-S."/>
            <person name="Park H."/>
            <person name="Jeong J."/>
            <person name="Song E.-S."/>
        </authorList>
    </citation>
    <scope>NUCLEOTIDE SEQUENCE [LARGE SCALE GENOMIC DNA]</scope>
    <source>
        <strain evidence="2">51987-8</strain>
    </source>
</reference>
<dbReference type="AlphaFoldDB" id="A0A369KIU6"/>
<feature type="compositionally biased region" description="Basic and acidic residues" evidence="1">
    <location>
        <begin position="417"/>
        <end position="433"/>
    </location>
</feature>
<feature type="region of interest" description="Disordered" evidence="1">
    <location>
        <begin position="417"/>
        <end position="536"/>
    </location>
</feature>
<proteinExistence type="predicted"/>
<name>A0A369KIU6_HYPMA</name>
<keyword evidence="3" id="KW-1185">Reference proteome</keyword>
<feature type="compositionally biased region" description="Low complexity" evidence="1">
    <location>
        <begin position="502"/>
        <end position="516"/>
    </location>
</feature>
<dbReference type="InParanoid" id="A0A369KIU6"/>
<evidence type="ECO:0000256" key="1">
    <source>
        <dbReference type="SAM" id="MobiDB-lite"/>
    </source>
</evidence>